<organism evidence="2 3">
    <name type="scientific">Plantactinospora mayteni</name>
    <dbReference type="NCBI Taxonomy" id="566021"/>
    <lineage>
        <taxon>Bacteria</taxon>
        <taxon>Bacillati</taxon>
        <taxon>Actinomycetota</taxon>
        <taxon>Actinomycetes</taxon>
        <taxon>Micromonosporales</taxon>
        <taxon>Micromonosporaceae</taxon>
        <taxon>Plantactinospora</taxon>
    </lineage>
</organism>
<evidence type="ECO:0000313" key="3">
    <source>
        <dbReference type="Proteomes" id="UP000621500"/>
    </source>
</evidence>
<dbReference type="Proteomes" id="UP000621500">
    <property type="component" value="Unassembled WGS sequence"/>
</dbReference>
<reference evidence="2 3" key="1">
    <citation type="submission" date="2021-01" db="EMBL/GenBank/DDBJ databases">
        <title>Whole genome shotgun sequence of Plantactinospora mayteni NBRC 109088.</title>
        <authorList>
            <person name="Komaki H."/>
            <person name="Tamura T."/>
        </authorList>
    </citation>
    <scope>NUCLEOTIDE SEQUENCE [LARGE SCALE GENOMIC DNA]</scope>
    <source>
        <strain evidence="2 3">NBRC 109088</strain>
    </source>
</reference>
<evidence type="ECO:0000256" key="1">
    <source>
        <dbReference type="SAM" id="MobiDB-lite"/>
    </source>
</evidence>
<comment type="caution">
    <text evidence="2">The sequence shown here is derived from an EMBL/GenBank/DDBJ whole genome shotgun (WGS) entry which is preliminary data.</text>
</comment>
<name>A0ABQ4EJM1_9ACTN</name>
<proteinExistence type="predicted"/>
<accession>A0ABQ4EJM1</accession>
<keyword evidence="3" id="KW-1185">Reference proteome</keyword>
<protein>
    <submittedName>
        <fullName evidence="2">Uncharacterized protein</fullName>
    </submittedName>
</protein>
<dbReference type="EMBL" id="BONX01000004">
    <property type="protein sequence ID" value="GIG94397.1"/>
    <property type="molecule type" value="Genomic_DNA"/>
</dbReference>
<evidence type="ECO:0000313" key="2">
    <source>
        <dbReference type="EMBL" id="GIG94397.1"/>
    </source>
</evidence>
<gene>
    <name evidence="2" type="ORF">Pma05_09700</name>
</gene>
<sequence length="441" mass="46869">MKLQHELEPILGQIRSKAEQKWREYIQSRMRTGQATEPDAPNAVDPNAQKETNEFFGSVDDLLNRLRRYYVLDAHDFKVNVDQLADASGGGGPNARPIGGTVDGSVFAAEEDVRPVANMINEGLWLGDAATNFEKNFLAPFDRASKCQRFYAREMATAAAAFQVASSRSGRSVTFVAQSCLAALDGISKSKAELGFADTSKDMPGKAVVEAVGIVLGVIGLFASGGTALIVGAAGLASGLYGVAKHGGTEPNLQILPLEPNSSPMNVIVSAENALKSLEEWIADQDGLLAAGLKADISSAQAFDSPELRVPKPRISAGTYKQLDLIERPGGKNQTVANLVELGKAGTHNLPTAAQQYSLSARYMDGCQVPGSLSTFFPRSIPLFNQAADELADILHETSRSLTDAGDAMVTAMQNYRVTDDERASINAQILAAGPTIAPTK</sequence>
<dbReference type="RefSeq" id="WP_203856038.1">
    <property type="nucleotide sequence ID" value="NZ_BAAAZQ010000002.1"/>
</dbReference>
<feature type="region of interest" description="Disordered" evidence="1">
    <location>
        <begin position="29"/>
        <end position="49"/>
    </location>
</feature>